<dbReference type="AlphaFoldDB" id="A0A8X6ULV0"/>
<name>A0A8X6ULV0_NEPPI</name>
<dbReference type="Proteomes" id="UP000887013">
    <property type="component" value="Unassembled WGS sequence"/>
</dbReference>
<protein>
    <submittedName>
        <fullName evidence="1">Uncharacterized protein</fullName>
    </submittedName>
</protein>
<sequence>MKDGRRSEVIFQSRHRRDTTSAINCHRSKPCVVRRLRLITRSQSMTVSTEEDITLFDLYTLCGAAKSMQYITNWDRVLNRALHEDSSVGV</sequence>
<proteinExistence type="predicted"/>
<evidence type="ECO:0000313" key="1">
    <source>
        <dbReference type="EMBL" id="GFU29832.1"/>
    </source>
</evidence>
<evidence type="ECO:0000313" key="2">
    <source>
        <dbReference type="Proteomes" id="UP000887013"/>
    </source>
</evidence>
<keyword evidence="2" id="KW-1185">Reference proteome</keyword>
<accession>A0A8X6ULV0</accession>
<dbReference type="EMBL" id="BMAW01129301">
    <property type="protein sequence ID" value="GFU29832.1"/>
    <property type="molecule type" value="Genomic_DNA"/>
</dbReference>
<reference evidence="1" key="1">
    <citation type="submission" date="2020-08" db="EMBL/GenBank/DDBJ databases">
        <title>Multicomponent nature underlies the extraordinary mechanical properties of spider dragline silk.</title>
        <authorList>
            <person name="Kono N."/>
            <person name="Nakamura H."/>
            <person name="Mori M."/>
            <person name="Yoshida Y."/>
            <person name="Ohtoshi R."/>
            <person name="Malay A.D."/>
            <person name="Moran D.A.P."/>
            <person name="Tomita M."/>
            <person name="Numata K."/>
            <person name="Arakawa K."/>
        </authorList>
    </citation>
    <scope>NUCLEOTIDE SEQUENCE</scope>
</reference>
<gene>
    <name evidence="1" type="ORF">NPIL_395261</name>
</gene>
<organism evidence="1 2">
    <name type="scientific">Nephila pilipes</name>
    <name type="common">Giant wood spider</name>
    <name type="synonym">Nephila maculata</name>
    <dbReference type="NCBI Taxonomy" id="299642"/>
    <lineage>
        <taxon>Eukaryota</taxon>
        <taxon>Metazoa</taxon>
        <taxon>Ecdysozoa</taxon>
        <taxon>Arthropoda</taxon>
        <taxon>Chelicerata</taxon>
        <taxon>Arachnida</taxon>
        <taxon>Araneae</taxon>
        <taxon>Araneomorphae</taxon>
        <taxon>Entelegynae</taxon>
        <taxon>Araneoidea</taxon>
        <taxon>Nephilidae</taxon>
        <taxon>Nephila</taxon>
    </lineage>
</organism>
<comment type="caution">
    <text evidence="1">The sequence shown here is derived from an EMBL/GenBank/DDBJ whole genome shotgun (WGS) entry which is preliminary data.</text>
</comment>